<dbReference type="Pfam" id="PF08808">
    <property type="entry name" value="RES"/>
    <property type="match status" value="1"/>
</dbReference>
<feature type="domain" description="RES" evidence="2">
    <location>
        <begin position="22"/>
        <end position="78"/>
    </location>
</feature>
<proteinExistence type="predicted"/>
<accession>A0A346NMI6</accession>
<keyword evidence="4" id="KW-1185">Reference proteome</keyword>
<feature type="compositionally biased region" description="Basic and acidic residues" evidence="1">
    <location>
        <begin position="1"/>
        <end position="13"/>
    </location>
</feature>
<evidence type="ECO:0000313" key="4">
    <source>
        <dbReference type="Proteomes" id="UP000262073"/>
    </source>
</evidence>
<protein>
    <submittedName>
        <fullName evidence="3">RES domain-containing protein</fullName>
    </submittedName>
</protein>
<evidence type="ECO:0000313" key="3">
    <source>
        <dbReference type="EMBL" id="AXR06743.1"/>
    </source>
</evidence>
<name>A0A346NMI6_9ALTE</name>
<dbReference type="KEGG" id="salm:D0Y50_10435"/>
<sequence>MNDCGSEHADKIGSGKIRCQAATPNDYSQSQQLGRELRQSGIQGLRYPSVKLEGGLCFGLFSPKTVKRVVQAKHYEMVYREGALQVNQLLQPR</sequence>
<reference evidence="3 4" key="1">
    <citation type="submission" date="2018-08" db="EMBL/GenBank/DDBJ databases">
        <title>Salinimonas sediminis sp. nov., a piezophilic bacterium isolated from a deep-sea sediment sample from the New Britain Trench.</title>
        <authorList>
            <person name="Cao J."/>
        </authorList>
    </citation>
    <scope>NUCLEOTIDE SEQUENCE [LARGE SCALE GENOMIC DNA]</scope>
    <source>
        <strain evidence="3 4">N102</strain>
    </source>
</reference>
<gene>
    <name evidence="3" type="ORF">D0Y50_10435</name>
</gene>
<organism evidence="3 4">
    <name type="scientific">Salinimonas sediminis</name>
    <dbReference type="NCBI Taxonomy" id="2303538"/>
    <lineage>
        <taxon>Bacteria</taxon>
        <taxon>Pseudomonadati</taxon>
        <taxon>Pseudomonadota</taxon>
        <taxon>Gammaproteobacteria</taxon>
        <taxon>Alteromonadales</taxon>
        <taxon>Alteromonadaceae</taxon>
        <taxon>Alteromonas/Salinimonas group</taxon>
        <taxon>Salinimonas</taxon>
    </lineage>
</organism>
<dbReference type="EMBL" id="CP031769">
    <property type="protein sequence ID" value="AXR06743.1"/>
    <property type="molecule type" value="Genomic_DNA"/>
</dbReference>
<dbReference type="AlphaFoldDB" id="A0A346NMI6"/>
<evidence type="ECO:0000256" key="1">
    <source>
        <dbReference type="SAM" id="MobiDB-lite"/>
    </source>
</evidence>
<dbReference type="OrthoDB" id="9795903at2"/>
<dbReference type="InterPro" id="IPR014914">
    <property type="entry name" value="RES_dom"/>
</dbReference>
<feature type="compositionally biased region" description="Polar residues" evidence="1">
    <location>
        <begin position="22"/>
        <end position="33"/>
    </location>
</feature>
<evidence type="ECO:0000259" key="2">
    <source>
        <dbReference type="Pfam" id="PF08808"/>
    </source>
</evidence>
<dbReference type="Proteomes" id="UP000262073">
    <property type="component" value="Chromosome"/>
</dbReference>
<feature type="region of interest" description="Disordered" evidence="1">
    <location>
        <begin position="1"/>
        <end position="33"/>
    </location>
</feature>